<dbReference type="GO" id="GO:0003677">
    <property type="term" value="F:DNA binding"/>
    <property type="evidence" value="ECO:0007669"/>
    <property type="project" value="UniProtKB-KW"/>
</dbReference>
<evidence type="ECO:0000313" key="4">
    <source>
        <dbReference type="Proteomes" id="UP000824175"/>
    </source>
</evidence>
<evidence type="ECO:0000256" key="1">
    <source>
        <dbReference type="ARBA" id="ARBA00023125"/>
    </source>
</evidence>
<keyword evidence="1" id="KW-0238">DNA-binding</keyword>
<accession>A0A9D1HN73</accession>
<dbReference type="EMBL" id="DVMJ01000052">
    <property type="protein sequence ID" value="HIU13613.1"/>
    <property type="molecule type" value="Genomic_DNA"/>
</dbReference>
<feature type="domain" description="HTH merR-type" evidence="2">
    <location>
        <begin position="1"/>
        <end position="69"/>
    </location>
</feature>
<protein>
    <submittedName>
        <fullName evidence="3">MerR family transcriptional regulator</fullName>
    </submittedName>
</protein>
<dbReference type="PANTHER" id="PTHR30204:SF98">
    <property type="entry name" value="HTH-TYPE TRANSCRIPTIONAL REGULATOR ADHR"/>
    <property type="match status" value="1"/>
</dbReference>
<dbReference type="SUPFAM" id="SSF46955">
    <property type="entry name" value="Putative DNA-binding domain"/>
    <property type="match status" value="1"/>
</dbReference>
<dbReference type="InterPro" id="IPR009061">
    <property type="entry name" value="DNA-bd_dom_put_sf"/>
</dbReference>
<organism evidence="3 4">
    <name type="scientific">Candidatus Fimiplasma intestinipullorum</name>
    <dbReference type="NCBI Taxonomy" id="2840825"/>
    <lineage>
        <taxon>Bacteria</taxon>
        <taxon>Bacillati</taxon>
        <taxon>Bacillota</taxon>
        <taxon>Clostridia</taxon>
        <taxon>Eubacteriales</taxon>
        <taxon>Candidatus Fimiplasma</taxon>
    </lineage>
</organism>
<proteinExistence type="predicted"/>
<reference evidence="3" key="2">
    <citation type="journal article" date="2021" name="PeerJ">
        <title>Extensive microbial diversity within the chicken gut microbiome revealed by metagenomics and culture.</title>
        <authorList>
            <person name="Gilroy R."/>
            <person name="Ravi A."/>
            <person name="Getino M."/>
            <person name="Pursley I."/>
            <person name="Horton D.L."/>
            <person name="Alikhan N.F."/>
            <person name="Baker D."/>
            <person name="Gharbi K."/>
            <person name="Hall N."/>
            <person name="Watson M."/>
            <person name="Adriaenssens E.M."/>
            <person name="Foster-Nyarko E."/>
            <person name="Jarju S."/>
            <person name="Secka A."/>
            <person name="Antonio M."/>
            <person name="Oren A."/>
            <person name="Chaudhuri R.R."/>
            <person name="La Ragione R."/>
            <person name="Hildebrand F."/>
            <person name="Pallen M.J."/>
        </authorList>
    </citation>
    <scope>NUCLEOTIDE SEQUENCE</scope>
    <source>
        <strain evidence="3">CHK195-11698</strain>
    </source>
</reference>
<dbReference type="PROSITE" id="PS50937">
    <property type="entry name" value="HTH_MERR_2"/>
    <property type="match status" value="1"/>
</dbReference>
<comment type="caution">
    <text evidence="3">The sequence shown here is derived from an EMBL/GenBank/DDBJ whole genome shotgun (WGS) entry which is preliminary data.</text>
</comment>
<dbReference type="PRINTS" id="PR00040">
    <property type="entry name" value="HTHMERR"/>
</dbReference>
<dbReference type="InterPro" id="IPR000551">
    <property type="entry name" value="MerR-type_HTH_dom"/>
</dbReference>
<dbReference type="AlphaFoldDB" id="A0A9D1HN73"/>
<reference evidence="3" key="1">
    <citation type="submission" date="2020-10" db="EMBL/GenBank/DDBJ databases">
        <authorList>
            <person name="Gilroy R."/>
        </authorList>
    </citation>
    <scope>NUCLEOTIDE SEQUENCE</scope>
    <source>
        <strain evidence="3">CHK195-11698</strain>
    </source>
</reference>
<evidence type="ECO:0000313" key="3">
    <source>
        <dbReference type="EMBL" id="HIU13613.1"/>
    </source>
</evidence>
<dbReference type="InterPro" id="IPR047057">
    <property type="entry name" value="MerR_fam"/>
</dbReference>
<dbReference type="Pfam" id="PF13411">
    <property type="entry name" value="MerR_1"/>
    <property type="match status" value="1"/>
</dbReference>
<name>A0A9D1HN73_9FIRM</name>
<sequence>MKITEVSRQTGISTETLRYYDRIGLMPAIKRDQDGIRYYEQNDVEWISLVKALLEEGISQEILLEFVSLEKQHQPGKETVIEEMCTCLLQHKDHIDHLLDCLHEKIQNG</sequence>
<dbReference type="PANTHER" id="PTHR30204">
    <property type="entry name" value="REDOX-CYCLING DRUG-SENSING TRANSCRIPTIONAL ACTIVATOR SOXR"/>
    <property type="match status" value="1"/>
</dbReference>
<dbReference type="Proteomes" id="UP000824175">
    <property type="component" value="Unassembled WGS sequence"/>
</dbReference>
<gene>
    <name evidence="3" type="ORF">IAD15_06035</name>
</gene>
<dbReference type="SMART" id="SM00422">
    <property type="entry name" value="HTH_MERR"/>
    <property type="match status" value="1"/>
</dbReference>
<dbReference type="GO" id="GO:0003700">
    <property type="term" value="F:DNA-binding transcription factor activity"/>
    <property type="evidence" value="ECO:0007669"/>
    <property type="project" value="InterPro"/>
</dbReference>
<dbReference type="Gene3D" id="1.10.1660.10">
    <property type="match status" value="1"/>
</dbReference>
<evidence type="ECO:0000259" key="2">
    <source>
        <dbReference type="PROSITE" id="PS50937"/>
    </source>
</evidence>